<sequence>CGPPWALFHWSRLSVFGQGASEWAGEAARFPRRLPAPRQRGGREINTEERCCQGHGAMGARVPISVNSHQLNRGPTALTLFMQRPV</sequence>
<keyword evidence="2" id="KW-1185">Reference proteome</keyword>
<comment type="caution">
    <text evidence="1">The sequence shown here is derived from an EMBL/GenBank/DDBJ whole genome shotgun (WGS) entry which is preliminary data.</text>
</comment>
<organism evidence="1 2">
    <name type="scientific">Cirrhinus mrigala</name>
    <name type="common">Mrigala</name>
    <dbReference type="NCBI Taxonomy" id="683832"/>
    <lineage>
        <taxon>Eukaryota</taxon>
        <taxon>Metazoa</taxon>
        <taxon>Chordata</taxon>
        <taxon>Craniata</taxon>
        <taxon>Vertebrata</taxon>
        <taxon>Euteleostomi</taxon>
        <taxon>Actinopterygii</taxon>
        <taxon>Neopterygii</taxon>
        <taxon>Teleostei</taxon>
        <taxon>Ostariophysi</taxon>
        <taxon>Cypriniformes</taxon>
        <taxon>Cyprinidae</taxon>
        <taxon>Labeoninae</taxon>
        <taxon>Labeonini</taxon>
        <taxon>Cirrhinus</taxon>
    </lineage>
</organism>
<name>A0ABD0NE50_CIRMR</name>
<evidence type="ECO:0000313" key="2">
    <source>
        <dbReference type="Proteomes" id="UP001529510"/>
    </source>
</evidence>
<protein>
    <submittedName>
        <fullName evidence="1">Uncharacterized protein</fullName>
    </submittedName>
</protein>
<accession>A0ABD0NE50</accession>
<reference evidence="1 2" key="1">
    <citation type="submission" date="2024-05" db="EMBL/GenBank/DDBJ databases">
        <title>Genome sequencing and assembly of Indian major carp, Cirrhinus mrigala (Hamilton, 1822).</title>
        <authorList>
            <person name="Mohindra V."/>
            <person name="Chowdhury L.M."/>
            <person name="Lal K."/>
            <person name="Jena J.K."/>
        </authorList>
    </citation>
    <scope>NUCLEOTIDE SEQUENCE [LARGE SCALE GENOMIC DNA]</scope>
    <source>
        <strain evidence="1">CM1030</strain>
        <tissue evidence="1">Blood</tissue>
    </source>
</reference>
<proteinExistence type="predicted"/>
<feature type="non-terminal residue" evidence="1">
    <location>
        <position position="1"/>
    </location>
</feature>
<gene>
    <name evidence="1" type="ORF">M9458_044038</name>
</gene>
<dbReference type="Proteomes" id="UP001529510">
    <property type="component" value="Unassembled WGS sequence"/>
</dbReference>
<feature type="non-terminal residue" evidence="1">
    <location>
        <position position="86"/>
    </location>
</feature>
<evidence type="ECO:0000313" key="1">
    <source>
        <dbReference type="EMBL" id="KAL0160313.1"/>
    </source>
</evidence>
<dbReference type="EMBL" id="JAMKFB020000022">
    <property type="protein sequence ID" value="KAL0160313.1"/>
    <property type="molecule type" value="Genomic_DNA"/>
</dbReference>
<dbReference type="AlphaFoldDB" id="A0ABD0NE50"/>